<reference evidence="2" key="1">
    <citation type="submission" date="2018-11" db="EMBL/GenBank/DDBJ databases">
        <authorList>
            <person name="Grassa J C."/>
        </authorList>
    </citation>
    <scope>NUCLEOTIDE SEQUENCE [LARGE SCALE GENOMIC DNA]</scope>
</reference>
<dbReference type="EnsemblPlants" id="evm.model.04.733">
    <property type="protein sequence ID" value="cds.evm.model.04.733"/>
    <property type="gene ID" value="evm.TU.04.733"/>
</dbReference>
<dbReference type="Gramene" id="evm.model.04.733">
    <property type="protein sequence ID" value="cds.evm.model.04.733"/>
    <property type="gene ID" value="evm.TU.04.733"/>
</dbReference>
<evidence type="ECO:0000259" key="1">
    <source>
        <dbReference type="Pfam" id="PF14291"/>
    </source>
</evidence>
<dbReference type="OMA" id="ACAIETI"/>
<dbReference type="Proteomes" id="UP000596661">
    <property type="component" value="Chromosome 4"/>
</dbReference>
<organism evidence="2 3">
    <name type="scientific">Cannabis sativa</name>
    <name type="common">Hemp</name>
    <name type="synonym">Marijuana</name>
    <dbReference type="NCBI Taxonomy" id="3483"/>
    <lineage>
        <taxon>Eukaryota</taxon>
        <taxon>Viridiplantae</taxon>
        <taxon>Streptophyta</taxon>
        <taxon>Embryophyta</taxon>
        <taxon>Tracheophyta</taxon>
        <taxon>Spermatophyta</taxon>
        <taxon>Magnoliopsida</taxon>
        <taxon>eudicotyledons</taxon>
        <taxon>Gunneridae</taxon>
        <taxon>Pentapetalae</taxon>
        <taxon>rosids</taxon>
        <taxon>fabids</taxon>
        <taxon>Rosales</taxon>
        <taxon>Cannabaceae</taxon>
        <taxon>Cannabis</taxon>
    </lineage>
</organism>
<dbReference type="EMBL" id="UZAU01000366">
    <property type="status" value="NOT_ANNOTATED_CDS"/>
    <property type="molecule type" value="Genomic_DNA"/>
</dbReference>
<dbReference type="InterPro" id="IPR025398">
    <property type="entry name" value="DUF4371"/>
</dbReference>
<dbReference type="PANTHER" id="PTHR45749:SF36">
    <property type="entry name" value="ZINC FINGER MYM-TYPE PROTEIN 1-LIKE"/>
    <property type="match status" value="1"/>
</dbReference>
<feature type="domain" description="DUF4371" evidence="1">
    <location>
        <begin position="90"/>
        <end position="264"/>
    </location>
</feature>
<accession>A0A803PIJ7</accession>
<reference evidence="2" key="2">
    <citation type="submission" date="2021-03" db="UniProtKB">
        <authorList>
            <consortium name="EnsemblPlants"/>
        </authorList>
    </citation>
    <scope>IDENTIFICATION</scope>
</reference>
<dbReference type="PANTHER" id="PTHR45749">
    <property type="match status" value="1"/>
</dbReference>
<proteinExistence type="predicted"/>
<dbReference type="Pfam" id="PF14291">
    <property type="entry name" value="DUF4371"/>
    <property type="match status" value="1"/>
</dbReference>
<sequence length="344" mass="39870">MARIEKYFKRVDPDSSYPPEVGVDSSTTRRCVSINMDDLPTDPGLRVPISNYSPNTQDQIRRHYLQQGPCKLKNHEFPPKYFRGVDRQFNIECSHYECYKKCEALMNEKQQIQHILLKKESKDRKNYRVRLTASVESIRFLLRQGLAFRGHDESEDSNNQGKFLELLKFLADHNEEVRAVVLKNSPENLRLTSPKIQKDIVNACAIETISVIIKDMEDVVVSILVDESRDVSIKEQMVVMFCYVDKKGLTRDFSWDEVIRCNSTQRVVRKDLAVYRLAHRLDLWSWIGRLTIVSLGRMPSSILFCTTQRDTRHGSWLLIGNLVGPPYQYSDLLRVIINGCLLSP</sequence>
<dbReference type="AlphaFoldDB" id="A0A803PIJ7"/>
<protein>
    <recommendedName>
        <fullName evidence="1">DUF4371 domain-containing protein</fullName>
    </recommendedName>
</protein>
<keyword evidence="3" id="KW-1185">Reference proteome</keyword>
<name>A0A803PIJ7_CANSA</name>
<evidence type="ECO:0000313" key="2">
    <source>
        <dbReference type="EnsemblPlants" id="cds.evm.model.04.733"/>
    </source>
</evidence>
<evidence type="ECO:0000313" key="3">
    <source>
        <dbReference type="Proteomes" id="UP000596661"/>
    </source>
</evidence>